<evidence type="ECO:0000256" key="4">
    <source>
        <dbReference type="ARBA" id="ARBA00039854"/>
    </source>
</evidence>
<accession>A0A8J6FHL0</accession>
<name>A0A8J6FHL0_ELECQ</name>
<comment type="function">
    <text evidence="5">Assembles a suppression complex (suppresome) by tethering SIRT1 and MDM2 to regulate composite modifications of p53/TP53. Confers both deacetylation-mediated functional inactivation, by SIRT1, and ubiquitination-dependent degradation, by MDM2, of p53/TP53, promoting a proliferative and cell survival behaviors. May play a role in the regulation of spermatogenesis.</text>
</comment>
<evidence type="ECO:0000313" key="8">
    <source>
        <dbReference type="Proteomes" id="UP000770717"/>
    </source>
</evidence>
<dbReference type="EMBL" id="WNTK01000003">
    <property type="protein sequence ID" value="KAG9487719.1"/>
    <property type="molecule type" value="Genomic_DNA"/>
</dbReference>
<dbReference type="SMART" id="SM00698">
    <property type="entry name" value="MORN"/>
    <property type="match status" value="1"/>
</dbReference>
<proteinExistence type="predicted"/>
<dbReference type="InterPro" id="IPR052472">
    <property type="entry name" value="MORN3"/>
</dbReference>
<protein>
    <recommendedName>
        <fullName evidence="4">MORN repeat-containing protein 3</fullName>
    </recommendedName>
</protein>
<dbReference type="Pfam" id="PF02493">
    <property type="entry name" value="MORN"/>
    <property type="match status" value="1"/>
</dbReference>
<gene>
    <name evidence="7" type="ORF">GDO78_007489</name>
</gene>
<organism evidence="7 8">
    <name type="scientific">Eleutherodactylus coqui</name>
    <name type="common">Puerto Rican coqui</name>
    <dbReference type="NCBI Taxonomy" id="57060"/>
    <lineage>
        <taxon>Eukaryota</taxon>
        <taxon>Metazoa</taxon>
        <taxon>Chordata</taxon>
        <taxon>Craniata</taxon>
        <taxon>Vertebrata</taxon>
        <taxon>Euteleostomi</taxon>
        <taxon>Amphibia</taxon>
        <taxon>Batrachia</taxon>
        <taxon>Anura</taxon>
        <taxon>Neobatrachia</taxon>
        <taxon>Hyloidea</taxon>
        <taxon>Eleutherodactylidae</taxon>
        <taxon>Eleutherodactylinae</taxon>
        <taxon>Eleutherodactylus</taxon>
        <taxon>Eleutherodactylus</taxon>
    </lineage>
</organism>
<keyword evidence="3" id="KW-0968">Cytoplasmic vesicle</keyword>
<evidence type="ECO:0000256" key="6">
    <source>
        <dbReference type="SAM" id="MobiDB-lite"/>
    </source>
</evidence>
<dbReference type="InterPro" id="IPR003409">
    <property type="entry name" value="MORN"/>
</dbReference>
<evidence type="ECO:0000256" key="3">
    <source>
        <dbReference type="ARBA" id="ARBA00023329"/>
    </source>
</evidence>
<dbReference type="AlphaFoldDB" id="A0A8J6FHL0"/>
<dbReference type="OrthoDB" id="270720at2759"/>
<reference evidence="7" key="1">
    <citation type="thesis" date="2020" institute="ProQuest LLC" country="789 East Eisenhower Parkway, Ann Arbor, MI, USA">
        <title>Comparative Genomics and Chromosome Evolution.</title>
        <authorList>
            <person name="Mudd A.B."/>
        </authorList>
    </citation>
    <scope>NUCLEOTIDE SEQUENCE</scope>
    <source>
        <strain evidence="7">HN-11 Male</strain>
        <tissue evidence="7">Kidney and liver</tissue>
    </source>
</reference>
<evidence type="ECO:0000256" key="2">
    <source>
        <dbReference type="ARBA" id="ARBA00022737"/>
    </source>
</evidence>
<feature type="region of interest" description="Disordered" evidence="6">
    <location>
        <begin position="46"/>
        <end position="68"/>
    </location>
</feature>
<sequence>MKELGLREQVSVTRLSAATLVGSRCENSRSRIRHGRLQATYASEQILSPQQASSEANENRFEGSWKGGKKHGPGKFYYLNKGQMYDGLWVEDIPKCGSVVDFGRAEAPYPTKYPIAEVKLIDPEGVLEAARTAFLENDNS</sequence>
<dbReference type="PANTHER" id="PTHR46511:SF1">
    <property type="entry name" value="MORN REPEAT-CONTAINING PROTEIN 3"/>
    <property type="match status" value="1"/>
</dbReference>
<comment type="subcellular location">
    <subcellularLocation>
        <location evidence="1">Cytoplasmic vesicle</location>
        <location evidence="1">Secretory vesicle</location>
        <location evidence="1">Acrosome</location>
    </subcellularLocation>
</comment>
<comment type="caution">
    <text evidence="7">The sequence shown here is derived from an EMBL/GenBank/DDBJ whole genome shotgun (WGS) entry which is preliminary data.</text>
</comment>
<dbReference type="SUPFAM" id="SSF82185">
    <property type="entry name" value="Histone H3 K4-specific methyltransferase SET7/9 N-terminal domain"/>
    <property type="match status" value="1"/>
</dbReference>
<evidence type="ECO:0000256" key="5">
    <source>
        <dbReference type="ARBA" id="ARBA00045851"/>
    </source>
</evidence>
<dbReference type="Proteomes" id="UP000770717">
    <property type="component" value="Unassembled WGS sequence"/>
</dbReference>
<evidence type="ECO:0000256" key="1">
    <source>
        <dbReference type="ARBA" id="ARBA00004218"/>
    </source>
</evidence>
<feature type="compositionally biased region" description="Polar residues" evidence="6">
    <location>
        <begin position="46"/>
        <end position="56"/>
    </location>
</feature>
<dbReference type="PANTHER" id="PTHR46511">
    <property type="entry name" value="MORN REPEAT-CONTAINING PROTEIN 3"/>
    <property type="match status" value="1"/>
</dbReference>
<keyword evidence="8" id="KW-1185">Reference proteome</keyword>
<keyword evidence="2" id="KW-0677">Repeat</keyword>
<evidence type="ECO:0000313" key="7">
    <source>
        <dbReference type="EMBL" id="KAG9487719.1"/>
    </source>
</evidence>
<dbReference type="GO" id="GO:0001669">
    <property type="term" value="C:acrosomal vesicle"/>
    <property type="evidence" value="ECO:0007669"/>
    <property type="project" value="UniProtKB-SubCell"/>
</dbReference>